<name>A0A4R9K8L9_9LEPT</name>
<keyword evidence="1" id="KW-1133">Transmembrane helix</keyword>
<feature type="transmembrane region" description="Helical" evidence="1">
    <location>
        <begin position="205"/>
        <end position="229"/>
    </location>
</feature>
<comment type="caution">
    <text evidence="2">The sequence shown here is derived from an EMBL/GenBank/DDBJ whole genome shotgun (WGS) entry which is preliminary data.</text>
</comment>
<proteinExistence type="predicted"/>
<protein>
    <recommendedName>
        <fullName evidence="4">Glycosyltransferase RgtA/B/C/D-like domain-containing protein</fullName>
    </recommendedName>
</protein>
<dbReference type="Proteomes" id="UP000297693">
    <property type="component" value="Unassembled WGS sequence"/>
</dbReference>
<dbReference type="AlphaFoldDB" id="A0A4R9K8L9"/>
<keyword evidence="3" id="KW-1185">Reference proteome</keyword>
<dbReference type="EMBL" id="RQGD01000008">
    <property type="protein sequence ID" value="TGL62957.1"/>
    <property type="molecule type" value="Genomic_DNA"/>
</dbReference>
<feature type="transmembrane region" description="Helical" evidence="1">
    <location>
        <begin position="392"/>
        <end position="414"/>
    </location>
</feature>
<feature type="transmembrane region" description="Helical" evidence="1">
    <location>
        <begin position="88"/>
        <end position="106"/>
    </location>
</feature>
<feature type="transmembrane region" description="Helical" evidence="1">
    <location>
        <begin position="126"/>
        <end position="144"/>
    </location>
</feature>
<feature type="transmembrane region" description="Helical" evidence="1">
    <location>
        <begin position="454"/>
        <end position="476"/>
    </location>
</feature>
<feature type="transmembrane region" description="Helical" evidence="1">
    <location>
        <begin position="426"/>
        <end position="447"/>
    </location>
</feature>
<sequence>MSENVNKSVFIMHFTTFLQMVAIAIVLFIYTMIAGGTTHGRSPNEQSRVELAVSLAKYGSVSIDPVLPVYGTPFDRSVRDQKNYSDKAPGLSFLGVPIVCIADLILPREGNTTSPSYWGLRHLMTWFLIVLPAGLFPFLALNRYTPVPRYKIEISLLFALVTPILTYSGVFFGHVPAGIIAALAWMLTIEVPNQNLRQTSGNVALAGFLLAVATTIEYPTAIVGLVIFVSMAFRRFSPFQLFLFVGTFFLGLVPCLIYHQLAFGSPFTTGYAFKSDWWHGSLHQAGFFGISIPSFESLWGILIGTKRGILFYSPILLLIPLGLRQMERQTKGSSLPYVTLAILYLWFASGFSDWQAGWSAAARHLLPCVLIFIFPFANGVSFFASENQNKRIYTFILFCVASFSLTTIFLSISLTPFFPEHFSSPIGQLVLPAMAEGYFAPTLLVSMDTLMRGYFLLLLWFLCFGAVSFCLTKLLGPFKYKIILPMAILIVSIAYGCLIWGLSSPLTEEERQVRGDVLRHIGYTQTGNPTE</sequence>
<feature type="transmembrane region" description="Helical" evidence="1">
    <location>
        <begin position="364"/>
        <end position="385"/>
    </location>
</feature>
<keyword evidence="1" id="KW-0812">Transmembrane</keyword>
<gene>
    <name evidence="2" type="ORF">EHQ58_02060</name>
</gene>
<feature type="transmembrane region" description="Helical" evidence="1">
    <location>
        <begin position="298"/>
        <end position="323"/>
    </location>
</feature>
<reference evidence="2" key="1">
    <citation type="journal article" date="2019" name="PLoS Negl. Trop. Dis.">
        <title>Revisiting the worldwide diversity of Leptospira species in the environment.</title>
        <authorList>
            <person name="Vincent A.T."/>
            <person name="Schiettekatte O."/>
            <person name="Bourhy P."/>
            <person name="Veyrier F.J."/>
            <person name="Picardeau M."/>
        </authorList>
    </citation>
    <scope>NUCLEOTIDE SEQUENCE [LARGE SCALE GENOMIC DNA]</scope>
    <source>
        <strain evidence="2">201702476</strain>
    </source>
</reference>
<feature type="transmembrane region" description="Helical" evidence="1">
    <location>
        <begin position="335"/>
        <end position="352"/>
    </location>
</feature>
<feature type="transmembrane region" description="Helical" evidence="1">
    <location>
        <begin position="241"/>
        <end position="261"/>
    </location>
</feature>
<evidence type="ECO:0008006" key="4">
    <source>
        <dbReference type="Google" id="ProtNLM"/>
    </source>
</evidence>
<feature type="transmembrane region" description="Helical" evidence="1">
    <location>
        <begin position="156"/>
        <end position="185"/>
    </location>
</feature>
<accession>A0A4R9K8L9</accession>
<evidence type="ECO:0000256" key="1">
    <source>
        <dbReference type="SAM" id="Phobius"/>
    </source>
</evidence>
<dbReference type="RefSeq" id="WP_135621680.1">
    <property type="nucleotide sequence ID" value="NZ_RQGD01000008.1"/>
</dbReference>
<organism evidence="2 3">
    <name type="scientific">Leptospira ognonensis</name>
    <dbReference type="NCBI Taxonomy" id="2484945"/>
    <lineage>
        <taxon>Bacteria</taxon>
        <taxon>Pseudomonadati</taxon>
        <taxon>Spirochaetota</taxon>
        <taxon>Spirochaetia</taxon>
        <taxon>Leptospirales</taxon>
        <taxon>Leptospiraceae</taxon>
        <taxon>Leptospira</taxon>
    </lineage>
</organism>
<evidence type="ECO:0000313" key="2">
    <source>
        <dbReference type="EMBL" id="TGL62957.1"/>
    </source>
</evidence>
<feature type="transmembrane region" description="Helical" evidence="1">
    <location>
        <begin position="482"/>
        <end position="502"/>
    </location>
</feature>
<feature type="transmembrane region" description="Helical" evidence="1">
    <location>
        <begin position="12"/>
        <end position="33"/>
    </location>
</feature>
<keyword evidence="1" id="KW-0472">Membrane</keyword>
<evidence type="ECO:0000313" key="3">
    <source>
        <dbReference type="Proteomes" id="UP000297693"/>
    </source>
</evidence>
<dbReference type="OrthoDB" id="246802at2"/>